<dbReference type="Proteomes" id="UP000789366">
    <property type="component" value="Unassembled WGS sequence"/>
</dbReference>
<protein>
    <submittedName>
        <fullName evidence="1">5005_t:CDS:1</fullName>
    </submittedName>
</protein>
<keyword evidence="2" id="KW-1185">Reference proteome</keyword>
<reference evidence="1" key="1">
    <citation type="submission" date="2021-06" db="EMBL/GenBank/DDBJ databases">
        <authorList>
            <person name="Kallberg Y."/>
            <person name="Tangrot J."/>
            <person name="Rosling A."/>
        </authorList>
    </citation>
    <scope>NUCLEOTIDE SEQUENCE</scope>
    <source>
        <strain evidence="1">28 12/20/2015</strain>
    </source>
</reference>
<name>A0ACA9KRF6_9GLOM</name>
<accession>A0ACA9KRF6</accession>
<evidence type="ECO:0000313" key="1">
    <source>
        <dbReference type="EMBL" id="CAG8488622.1"/>
    </source>
</evidence>
<organism evidence="1 2">
    <name type="scientific">Cetraspora pellucida</name>
    <dbReference type="NCBI Taxonomy" id="1433469"/>
    <lineage>
        <taxon>Eukaryota</taxon>
        <taxon>Fungi</taxon>
        <taxon>Fungi incertae sedis</taxon>
        <taxon>Mucoromycota</taxon>
        <taxon>Glomeromycotina</taxon>
        <taxon>Glomeromycetes</taxon>
        <taxon>Diversisporales</taxon>
        <taxon>Gigasporaceae</taxon>
        <taxon>Cetraspora</taxon>
    </lineage>
</organism>
<gene>
    <name evidence="1" type="ORF">SPELUC_LOCUS2460</name>
</gene>
<comment type="caution">
    <text evidence="1">The sequence shown here is derived from an EMBL/GenBank/DDBJ whole genome shotgun (WGS) entry which is preliminary data.</text>
</comment>
<sequence>MPSDYTARSAARHQDIANEFIRKYPILNLDRSTITKIFKKSEEYLYFEENTIIQNQFLSDELVKSKGHEFSNHLETLADERIKLRQLLFQYKSKNIYNADEIRLFYQILPNQTLVQQVVSGKKQNKLQLIILLATNATELHKLKLLVIGSEDKNRKNFISESSENGKISNSEGNKDDNSNAQPCKRAHERTHRRTRRSTCGSIYEGTRRRTHERLQTNLNKRANVSKIEMKITNQESEDDFLDNEVAEIIVDLSSSDNPEAFKIAQSIERYIQIIDKPVVIEEMLNDEEIITMIQAEENEQEQESDDDNEEPSPSLVTAKEIYNAIQTVL</sequence>
<dbReference type="EMBL" id="CAJVPW010001622">
    <property type="protein sequence ID" value="CAG8488622.1"/>
    <property type="molecule type" value="Genomic_DNA"/>
</dbReference>
<evidence type="ECO:0000313" key="2">
    <source>
        <dbReference type="Proteomes" id="UP000789366"/>
    </source>
</evidence>
<proteinExistence type="predicted"/>